<dbReference type="NCBIfam" id="TIGR01913">
    <property type="entry name" value="bet_lambda"/>
    <property type="match status" value="1"/>
</dbReference>
<dbReference type="AlphaFoldDB" id="A0A6M3IKZ3"/>
<dbReference type="InterPro" id="IPR018330">
    <property type="entry name" value="RecT_fam"/>
</dbReference>
<sequence>MTDHETANAGQIAPEASGIRASDEVASLLNRPVSPKALAGGEPISYRSYDARDLTLTIMDLQALIPGAAKCTTLELVGFLIYCANNRLDPFRRQCHLVKYSEKEPASYVVSWEVFLDRAQRHAQFDGFERGVVWQLATTDGTETTRERGRPTTYAQDDAHVIVGAWATAYRKDRRLAVDEDVPSDEIIKLRYDPQSRQKVRTRAYQDQLTTMLTKVAAARALRHAFADELGGQYIAEEMQFGQPEMTQAAADVPKRKDRVAPLGPADALESGGYRVATLSPGDGPESEGMRLLQERLYPRPVADAPETAPEDERPSCAFLQVAAAVRAHIARVTGREPDTIPDQVIMDAAVALACRVTKRPAKQFDDDGAWEGRAAEFLADLATNGINEGWLNEHLNAAETAPGPISDVLFDDQPTGSDC</sequence>
<name>A0A6M3IKZ3_9ZZZZ</name>
<dbReference type="InterPro" id="IPR010183">
    <property type="entry name" value="Phage_lambda_Bet"/>
</dbReference>
<dbReference type="EMBL" id="MT141307">
    <property type="protein sequence ID" value="QJA58074.1"/>
    <property type="molecule type" value="Genomic_DNA"/>
</dbReference>
<gene>
    <name evidence="1" type="ORF">MM415B01504_0006</name>
</gene>
<accession>A0A6M3IKZ3</accession>
<proteinExistence type="predicted"/>
<evidence type="ECO:0000313" key="1">
    <source>
        <dbReference type="EMBL" id="QJA58074.1"/>
    </source>
</evidence>
<organism evidence="1">
    <name type="scientific">viral metagenome</name>
    <dbReference type="NCBI Taxonomy" id="1070528"/>
    <lineage>
        <taxon>unclassified sequences</taxon>
        <taxon>metagenomes</taxon>
        <taxon>organismal metagenomes</taxon>
    </lineage>
</organism>
<dbReference type="GO" id="GO:0006310">
    <property type="term" value="P:DNA recombination"/>
    <property type="evidence" value="ECO:0007669"/>
    <property type="project" value="InterPro"/>
</dbReference>
<protein>
    <submittedName>
        <fullName evidence="1">Putative DNA recombination protein</fullName>
    </submittedName>
</protein>
<reference evidence="1" key="1">
    <citation type="submission" date="2020-03" db="EMBL/GenBank/DDBJ databases">
        <title>The deep terrestrial virosphere.</title>
        <authorList>
            <person name="Holmfeldt K."/>
            <person name="Nilsson E."/>
            <person name="Simone D."/>
            <person name="Lopez-Fernandez M."/>
            <person name="Wu X."/>
            <person name="de Brujin I."/>
            <person name="Lundin D."/>
            <person name="Andersson A."/>
            <person name="Bertilsson S."/>
            <person name="Dopson M."/>
        </authorList>
    </citation>
    <scope>NUCLEOTIDE SEQUENCE</scope>
    <source>
        <strain evidence="1">MM415B01504</strain>
    </source>
</reference>
<dbReference type="Pfam" id="PF03837">
    <property type="entry name" value="RecT"/>
    <property type="match status" value="1"/>
</dbReference>
<dbReference type="GO" id="GO:0003677">
    <property type="term" value="F:DNA binding"/>
    <property type="evidence" value="ECO:0007669"/>
    <property type="project" value="InterPro"/>
</dbReference>